<protein>
    <recommendedName>
        <fullName evidence="3">Helix-turn-helix domain-containing protein</fullName>
    </recommendedName>
</protein>
<accession>A0A0D8BHE1</accession>
<dbReference type="Proteomes" id="UP000032545">
    <property type="component" value="Unassembled WGS sequence"/>
</dbReference>
<evidence type="ECO:0000313" key="2">
    <source>
        <dbReference type="Proteomes" id="UP000032545"/>
    </source>
</evidence>
<reference evidence="2" key="1">
    <citation type="submission" date="2015-02" db="EMBL/GenBank/DDBJ databases">
        <title>Draft Genome of Frankia sp. CpI1-S.</title>
        <authorList>
            <person name="Oshone R.T."/>
            <person name="Ngom M."/>
            <person name="Ghodhbane-Gtari F."/>
            <person name="Gtari M."/>
            <person name="Morris K."/>
            <person name="Thomas K."/>
            <person name="Sen A."/>
            <person name="Tisa L.S."/>
        </authorList>
    </citation>
    <scope>NUCLEOTIDE SEQUENCE [LARGE SCALE GENOMIC DNA]</scope>
    <source>
        <strain evidence="2">CpI1-S</strain>
    </source>
</reference>
<keyword evidence="2" id="KW-1185">Reference proteome</keyword>
<sequence length="231" mass="24346">MADAGGGLDVAALGLVDLDAVARRVARYERAIAAVRARLWGALDPRVIDALDRHLCELPARPVVAFAAAIAEADLDRLRRVRDLLGADPPAAWGPAALLTEALVRREQAFGGAVIVPASLAGAVRALLAEGLTARAHRDGGLPRSDGVVALLDQLGRAASREHPGTDIGTSGQPTVQRGVSVTEMAGRMGCTESYVRRLARRGVIPARRSGGVWILEEPDADDPRTTHPYP</sequence>
<dbReference type="RefSeq" id="WP_052681023.1">
    <property type="nucleotide sequence ID" value="NZ_JYFN01000011.1"/>
</dbReference>
<dbReference type="EMBL" id="JYFN01000011">
    <property type="protein sequence ID" value="KJE23698.1"/>
    <property type="molecule type" value="Genomic_DNA"/>
</dbReference>
<name>A0A0D8BHE1_9ACTN</name>
<evidence type="ECO:0008006" key="3">
    <source>
        <dbReference type="Google" id="ProtNLM"/>
    </source>
</evidence>
<gene>
    <name evidence="1" type="ORF">FF36_01883</name>
</gene>
<organism evidence="1 2">
    <name type="scientific">Frankia torreyi</name>
    <dbReference type="NCBI Taxonomy" id="1856"/>
    <lineage>
        <taxon>Bacteria</taxon>
        <taxon>Bacillati</taxon>
        <taxon>Actinomycetota</taxon>
        <taxon>Actinomycetes</taxon>
        <taxon>Frankiales</taxon>
        <taxon>Frankiaceae</taxon>
        <taxon>Frankia</taxon>
    </lineage>
</organism>
<evidence type="ECO:0000313" key="1">
    <source>
        <dbReference type="EMBL" id="KJE23698.1"/>
    </source>
</evidence>
<comment type="caution">
    <text evidence="1">The sequence shown here is derived from an EMBL/GenBank/DDBJ whole genome shotgun (WGS) entry which is preliminary data.</text>
</comment>
<dbReference type="OrthoDB" id="5198671at2"/>
<dbReference type="AlphaFoldDB" id="A0A0D8BHE1"/>
<dbReference type="PATRIC" id="fig|1502723.3.peg.611"/>
<reference evidence="1 2" key="2">
    <citation type="journal article" date="2016" name="Genome Announc.">
        <title>Permanent Draft Genome Sequences for Two Variants of Frankia sp. Strain CpI1, the First Frankia Strain Isolated from Root Nodules of Comptonia peregrina.</title>
        <authorList>
            <person name="Oshone R."/>
            <person name="Hurst S.G.IV."/>
            <person name="Abebe-Akele F."/>
            <person name="Simpson S."/>
            <person name="Morris K."/>
            <person name="Thomas W.K."/>
            <person name="Tisa L.S."/>
        </authorList>
    </citation>
    <scope>NUCLEOTIDE SEQUENCE [LARGE SCALE GENOMIC DNA]</scope>
    <source>
        <strain evidence="2">CpI1-S</strain>
    </source>
</reference>
<proteinExistence type="predicted"/>